<comment type="subcellular location">
    <subcellularLocation>
        <location evidence="1">Periplasm</location>
    </subcellularLocation>
</comment>
<evidence type="ECO:0000256" key="3">
    <source>
        <dbReference type="ARBA" id="ARBA00011557"/>
    </source>
</evidence>
<dbReference type="InterPro" id="IPR050490">
    <property type="entry name" value="Bact_solute-bd_prot1"/>
</dbReference>
<evidence type="ECO:0000256" key="1">
    <source>
        <dbReference type="ARBA" id="ARBA00004418"/>
    </source>
</evidence>
<comment type="caution">
    <text evidence="10">The sequence shown here is derived from an EMBL/GenBank/DDBJ whole genome shotgun (WGS) entry which is preliminary data.</text>
</comment>
<keyword evidence="6 9" id="KW-0732">Signal</keyword>
<evidence type="ECO:0000313" key="11">
    <source>
        <dbReference type="Proteomes" id="UP001320898"/>
    </source>
</evidence>
<dbReference type="SUPFAM" id="SSF53850">
    <property type="entry name" value="Periplasmic binding protein-like II"/>
    <property type="match status" value="1"/>
</dbReference>
<feature type="chain" id="PRO_5043913412" description="sn-glycerol-3-phosphate-binding periplasmic protein UgpB" evidence="9">
    <location>
        <begin position="30"/>
        <end position="445"/>
    </location>
</feature>
<name>A0AAW5R340_9HYPH</name>
<dbReference type="PANTHER" id="PTHR43649:SF31">
    <property type="entry name" value="SN-GLYCEROL-3-PHOSPHATE-BINDING PERIPLASMIC PROTEIN UGPB"/>
    <property type="match status" value="1"/>
</dbReference>
<evidence type="ECO:0000256" key="6">
    <source>
        <dbReference type="ARBA" id="ARBA00022729"/>
    </source>
</evidence>
<evidence type="ECO:0000256" key="5">
    <source>
        <dbReference type="ARBA" id="ARBA00022448"/>
    </source>
</evidence>
<gene>
    <name evidence="10" type="primary">ugpB</name>
    <name evidence="10" type="ORF">MUB46_15500</name>
</gene>
<evidence type="ECO:0000313" key="10">
    <source>
        <dbReference type="EMBL" id="MCT8973268.1"/>
    </source>
</evidence>
<accession>A0AAW5R340</accession>
<organism evidence="10 11">
    <name type="scientific">Microbaculum marinisediminis</name>
    <dbReference type="NCBI Taxonomy" id="2931392"/>
    <lineage>
        <taxon>Bacteria</taxon>
        <taxon>Pseudomonadati</taxon>
        <taxon>Pseudomonadota</taxon>
        <taxon>Alphaproteobacteria</taxon>
        <taxon>Hyphomicrobiales</taxon>
        <taxon>Tepidamorphaceae</taxon>
        <taxon>Microbaculum</taxon>
    </lineage>
</organism>
<comment type="function">
    <text evidence="8">Part of the ABC transporter complex UgpBAEC involved in sn-glycerol-3-phosphate (G3P) import. Binds G3P.</text>
</comment>
<comment type="subunit">
    <text evidence="3">The complex is composed of two ATP-binding proteins (UgpC), two transmembrane proteins (UgpA and UgpE) and a solute-binding protein (UgpB).</text>
</comment>
<feature type="signal peptide" evidence="9">
    <location>
        <begin position="1"/>
        <end position="29"/>
    </location>
</feature>
<evidence type="ECO:0000256" key="8">
    <source>
        <dbReference type="ARBA" id="ARBA00034473"/>
    </source>
</evidence>
<keyword evidence="5" id="KW-0813">Transport</keyword>
<dbReference type="Pfam" id="PF13416">
    <property type="entry name" value="SBP_bac_8"/>
    <property type="match status" value="1"/>
</dbReference>
<dbReference type="Gene3D" id="3.40.190.10">
    <property type="entry name" value="Periplasmic binding protein-like II"/>
    <property type="match status" value="2"/>
</dbReference>
<dbReference type="Proteomes" id="UP001320898">
    <property type="component" value="Unassembled WGS sequence"/>
</dbReference>
<comment type="similarity">
    <text evidence="2">Belongs to the bacterial solute-binding protein 1 family.</text>
</comment>
<keyword evidence="7" id="KW-0574">Periplasm</keyword>
<protein>
    <recommendedName>
        <fullName evidence="4">sn-glycerol-3-phosphate-binding periplasmic protein UgpB</fullName>
    </recommendedName>
</protein>
<dbReference type="CDD" id="cd14748">
    <property type="entry name" value="PBP2_UgpB"/>
    <property type="match status" value="1"/>
</dbReference>
<dbReference type="InterPro" id="IPR006059">
    <property type="entry name" value="SBP"/>
</dbReference>
<keyword evidence="11" id="KW-1185">Reference proteome</keyword>
<proteinExistence type="inferred from homology"/>
<evidence type="ECO:0000256" key="2">
    <source>
        <dbReference type="ARBA" id="ARBA00008520"/>
    </source>
</evidence>
<dbReference type="PANTHER" id="PTHR43649">
    <property type="entry name" value="ARABINOSE-BINDING PROTEIN-RELATED"/>
    <property type="match status" value="1"/>
</dbReference>
<dbReference type="EMBL" id="JALIDZ010000007">
    <property type="protein sequence ID" value="MCT8973268.1"/>
    <property type="molecule type" value="Genomic_DNA"/>
</dbReference>
<evidence type="ECO:0000256" key="9">
    <source>
        <dbReference type="SAM" id="SignalP"/>
    </source>
</evidence>
<evidence type="ECO:0000256" key="7">
    <source>
        <dbReference type="ARBA" id="ARBA00022764"/>
    </source>
</evidence>
<dbReference type="RefSeq" id="WP_261616852.1">
    <property type="nucleotide sequence ID" value="NZ_JALIDZ010000007.1"/>
</dbReference>
<reference evidence="10 11" key="1">
    <citation type="submission" date="2022-04" db="EMBL/GenBank/DDBJ databases">
        <authorList>
            <person name="Ye Y.-Q."/>
            <person name="Du Z.-J."/>
        </authorList>
    </citation>
    <scope>NUCLEOTIDE SEQUENCE [LARGE SCALE GENOMIC DNA]</scope>
    <source>
        <strain evidence="10 11">A6E488</strain>
    </source>
</reference>
<sequence>MTLFRTAGTSALAGLAVAGATLAAGSANAATEVVWWHAMGGELGQKVEKIAGDFNAMQSDYKVTPVYKGNYTETMTAAIAAFRAKEHPAIVQVFEVGTGTMMAAKGAVYPVYELMEKAGEPFDPKAYLQAVVGYYTDTDGNMLSMPFNSSTPILYYNKTAFEKAGLDPNTPPKTWGDIEAFSRKIIESGAASCGFTTGWQSWVQLENFSALHNVPFASKANGFGGTDVVLEFNGDLQKRHVANMGEWQTSKIFDYGGRRSDPAPKFYSGECAIYMNSSASLAGVRANAKDFEVGVGMLPYYDDAAGAPQNSIIGGATLWPLTGHSDETYKGAAKFFTYLSSPEVQAWWHQETGYLPITTAAYELSKAQGYYEKNPGADISVLQMNLNPPTENSRGLRLGNFVQIRDVINEELEEVWAGKKSAEEALDAAVERGNKLLREFQDQNS</sequence>
<dbReference type="GO" id="GO:0042597">
    <property type="term" value="C:periplasmic space"/>
    <property type="evidence" value="ECO:0007669"/>
    <property type="project" value="UniProtKB-SubCell"/>
</dbReference>
<evidence type="ECO:0000256" key="4">
    <source>
        <dbReference type="ARBA" id="ARBA00017470"/>
    </source>
</evidence>
<dbReference type="AlphaFoldDB" id="A0AAW5R340"/>
<dbReference type="NCBIfam" id="NF008211">
    <property type="entry name" value="PRK10974.1"/>
    <property type="match status" value="1"/>
</dbReference>